<proteinExistence type="predicted"/>
<organism evidence="2 3">
    <name type="scientific">Cryobacterium mannosilyticum</name>
    <dbReference type="NCBI Taxonomy" id="1259190"/>
    <lineage>
        <taxon>Bacteria</taxon>
        <taxon>Bacillati</taxon>
        <taxon>Actinomycetota</taxon>
        <taxon>Actinomycetes</taxon>
        <taxon>Micrococcales</taxon>
        <taxon>Microbacteriaceae</taxon>
        <taxon>Cryobacterium</taxon>
    </lineage>
</organism>
<protein>
    <submittedName>
        <fullName evidence="2">Deaminase</fullName>
    </submittedName>
</protein>
<dbReference type="EMBL" id="SOFM01000023">
    <property type="protein sequence ID" value="TFC04179.1"/>
    <property type="molecule type" value="Genomic_DNA"/>
</dbReference>
<sequence>MARLIYAGITSLDGYVSDADGKFDWSVPDAEVHGFVNELEREIGTQLFGRRMYEVMATWDTIDDTDEPEAIKDFAALWRATDKIVYSTTLESVSAPRTRLEREFDPAVIRRLKDTAHRDLSVGGPGLAKLAIEAGLVDEYHQFVSPVLVGGGTRFYPAGVRLRVQLVAEHRFDNGVVHLHYRALPPGDVLRRTTPL</sequence>
<dbReference type="SUPFAM" id="SSF53597">
    <property type="entry name" value="Dihydrofolate reductase-like"/>
    <property type="match status" value="1"/>
</dbReference>
<dbReference type="GO" id="GO:0009231">
    <property type="term" value="P:riboflavin biosynthetic process"/>
    <property type="evidence" value="ECO:0007669"/>
    <property type="project" value="InterPro"/>
</dbReference>
<dbReference type="AlphaFoldDB" id="A0A4V3ID16"/>
<dbReference type="Gene3D" id="3.40.430.10">
    <property type="entry name" value="Dihydrofolate Reductase, subunit A"/>
    <property type="match status" value="1"/>
</dbReference>
<name>A0A4V3ID16_9MICO</name>
<dbReference type="InterPro" id="IPR002734">
    <property type="entry name" value="RibDG_C"/>
</dbReference>
<dbReference type="Pfam" id="PF01872">
    <property type="entry name" value="RibD_C"/>
    <property type="match status" value="1"/>
</dbReference>
<dbReference type="PANTHER" id="PTHR38011">
    <property type="entry name" value="DIHYDROFOLATE REDUCTASE FAMILY PROTEIN (AFU_ORTHOLOGUE AFUA_8G06820)"/>
    <property type="match status" value="1"/>
</dbReference>
<gene>
    <name evidence="2" type="ORF">E3O32_08475</name>
</gene>
<evidence type="ECO:0000313" key="3">
    <source>
        <dbReference type="Proteomes" id="UP000297643"/>
    </source>
</evidence>
<evidence type="ECO:0000313" key="2">
    <source>
        <dbReference type="EMBL" id="TFC04179.1"/>
    </source>
</evidence>
<keyword evidence="3" id="KW-1185">Reference proteome</keyword>
<dbReference type="Proteomes" id="UP000297643">
    <property type="component" value="Unassembled WGS sequence"/>
</dbReference>
<feature type="domain" description="Bacterial bifunctional deaminase-reductase C-terminal" evidence="1">
    <location>
        <begin position="4"/>
        <end position="177"/>
    </location>
</feature>
<evidence type="ECO:0000259" key="1">
    <source>
        <dbReference type="Pfam" id="PF01872"/>
    </source>
</evidence>
<reference evidence="2 3" key="1">
    <citation type="submission" date="2019-03" db="EMBL/GenBank/DDBJ databases">
        <title>Genomics of glacier-inhabiting Cryobacterium strains.</title>
        <authorList>
            <person name="Liu Q."/>
            <person name="Xin Y.-H."/>
        </authorList>
    </citation>
    <scope>NUCLEOTIDE SEQUENCE [LARGE SCALE GENOMIC DNA]</scope>
    <source>
        <strain evidence="2 3">RHLT2-21</strain>
    </source>
</reference>
<comment type="caution">
    <text evidence="2">The sequence shown here is derived from an EMBL/GenBank/DDBJ whole genome shotgun (WGS) entry which is preliminary data.</text>
</comment>
<dbReference type="PANTHER" id="PTHR38011:SF11">
    <property type="entry name" value="2,5-DIAMINO-6-RIBOSYLAMINO-4(3H)-PYRIMIDINONE 5'-PHOSPHATE REDUCTASE"/>
    <property type="match status" value="1"/>
</dbReference>
<dbReference type="InterPro" id="IPR024072">
    <property type="entry name" value="DHFR-like_dom_sf"/>
</dbReference>
<dbReference type="InterPro" id="IPR050765">
    <property type="entry name" value="Riboflavin_Biosynth_HTPR"/>
</dbReference>
<dbReference type="RefSeq" id="WP_134508515.1">
    <property type="nucleotide sequence ID" value="NZ_SOFM01000023.1"/>
</dbReference>
<accession>A0A4V3ID16</accession>
<dbReference type="GO" id="GO:0008703">
    <property type="term" value="F:5-amino-6-(5-phosphoribosylamino)uracil reductase activity"/>
    <property type="evidence" value="ECO:0007669"/>
    <property type="project" value="InterPro"/>
</dbReference>